<sequence length="465" mass="52649">MLYLLTIQSAYMQQYVYPYGVQITQLSNDTTIENIVICNDIIYQIVNGQIQAKGSKPELFNNTQYQFVNLNISNVRQLYCYAGFELWYITTEGQVFGEQKDLNQHTFFALYVADGVPSSGVVQIIGDSNLMFILTETSILVEGMTSAFNLFCGTPPQNIERSFVNLPVKLNISNIQYILPSRNLAYLFVHMKNDDIFVVGSNKNGRIAPADSICERKLEFGTQKIEIGWNHSLMYQSAYYQINNSLFVYDPKTKSKILVMNDVYDFQVLDITNQYQGILSVRNDSITLFSEDLFLYKTGTDYYCAKNPQEPRCAPQSQAQCYVIDKLVNNPYCNLQSCFGAFPDSTLNCSAICTGTQAQNITCQALACANAYKHQELRPECFERYMNHTFETNFVGARRFKLQGDIVIGNEVETKNKGGLNKWAAVGIAAASSVILFTAVLVATLLLHKEIKYNKNIIKCKCKLY</sequence>
<dbReference type="EMBL" id="CAXDID020000167">
    <property type="protein sequence ID" value="CAL6046291.1"/>
    <property type="molecule type" value="Genomic_DNA"/>
</dbReference>
<protein>
    <submittedName>
        <fullName evidence="3">Hypothetical_protein</fullName>
    </submittedName>
</protein>
<gene>
    <name evidence="2" type="ORF">HINF_LOCUS31440</name>
    <name evidence="3" type="ORF">HINF_LOCUS41657</name>
</gene>
<keyword evidence="1" id="KW-0812">Transmembrane</keyword>
<keyword evidence="1" id="KW-1133">Transmembrane helix</keyword>
<comment type="caution">
    <text evidence="2">The sequence shown here is derived from an EMBL/GenBank/DDBJ whole genome shotgun (WGS) entry which is preliminary data.</text>
</comment>
<dbReference type="Proteomes" id="UP001642409">
    <property type="component" value="Unassembled WGS sequence"/>
</dbReference>
<name>A0AA86U5R5_9EUKA</name>
<proteinExistence type="predicted"/>
<evidence type="ECO:0000313" key="4">
    <source>
        <dbReference type="Proteomes" id="UP001642409"/>
    </source>
</evidence>
<dbReference type="EMBL" id="CATOUU010000718">
    <property type="protein sequence ID" value="CAI9943795.1"/>
    <property type="molecule type" value="Genomic_DNA"/>
</dbReference>
<evidence type="ECO:0000256" key="1">
    <source>
        <dbReference type="SAM" id="Phobius"/>
    </source>
</evidence>
<organism evidence="2">
    <name type="scientific">Hexamita inflata</name>
    <dbReference type="NCBI Taxonomy" id="28002"/>
    <lineage>
        <taxon>Eukaryota</taxon>
        <taxon>Metamonada</taxon>
        <taxon>Diplomonadida</taxon>
        <taxon>Hexamitidae</taxon>
        <taxon>Hexamitinae</taxon>
        <taxon>Hexamita</taxon>
    </lineage>
</organism>
<keyword evidence="4" id="KW-1185">Reference proteome</keyword>
<evidence type="ECO:0000313" key="2">
    <source>
        <dbReference type="EMBL" id="CAI9943795.1"/>
    </source>
</evidence>
<feature type="transmembrane region" description="Helical" evidence="1">
    <location>
        <begin position="423"/>
        <end position="447"/>
    </location>
</feature>
<keyword evidence="1" id="KW-0472">Membrane</keyword>
<reference evidence="3 4" key="2">
    <citation type="submission" date="2024-07" db="EMBL/GenBank/DDBJ databases">
        <authorList>
            <person name="Akdeniz Z."/>
        </authorList>
    </citation>
    <scope>NUCLEOTIDE SEQUENCE [LARGE SCALE GENOMIC DNA]</scope>
</reference>
<dbReference type="AlphaFoldDB" id="A0AA86U5R5"/>
<reference evidence="2" key="1">
    <citation type="submission" date="2023-06" db="EMBL/GenBank/DDBJ databases">
        <authorList>
            <person name="Kurt Z."/>
        </authorList>
    </citation>
    <scope>NUCLEOTIDE SEQUENCE</scope>
</reference>
<evidence type="ECO:0000313" key="3">
    <source>
        <dbReference type="EMBL" id="CAL6046291.1"/>
    </source>
</evidence>
<accession>A0AA86U5R5</accession>